<keyword evidence="3" id="KW-1185">Reference proteome</keyword>
<feature type="region of interest" description="Disordered" evidence="1">
    <location>
        <begin position="1"/>
        <end position="22"/>
    </location>
</feature>
<name>A0A6A4AN69_9STRA</name>
<dbReference type="EMBL" id="QXFT01013240">
    <property type="protein sequence ID" value="KAE9258726.1"/>
    <property type="molecule type" value="Genomic_DNA"/>
</dbReference>
<gene>
    <name evidence="2" type="ORF">PR003_g35092</name>
</gene>
<evidence type="ECO:0000313" key="2">
    <source>
        <dbReference type="EMBL" id="KAE9258726.1"/>
    </source>
</evidence>
<organism evidence="2 3">
    <name type="scientific">Phytophthora rubi</name>
    <dbReference type="NCBI Taxonomy" id="129364"/>
    <lineage>
        <taxon>Eukaryota</taxon>
        <taxon>Sar</taxon>
        <taxon>Stramenopiles</taxon>
        <taxon>Oomycota</taxon>
        <taxon>Peronosporomycetes</taxon>
        <taxon>Peronosporales</taxon>
        <taxon>Peronosporaceae</taxon>
        <taxon>Phytophthora</taxon>
    </lineage>
</organism>
<proteinExistence type="predicted"/>
<feature type="non-terminal residue" evidence="2">
    <location>
        <position position="50"/>
    </location>
</feature>
<sequence length="50" mass="5517">MIRATTTPDPHPNDENGTSGLATLTPYERMKKLLAAKDDRTDTVVMNTVE</sequence>
<dbReference type="Proteomes" id="UP000434957">
    <property type="component" value="Unassembled WGS sequence"/>
</dbReference>
<evidence type="ECO:0000313" key="3">
    <source>
        <dbReference type="Proteomes" id="UP000434957"/>
    </source>
</evidence>
<evidence type="ECO:0000256" key="1">
    <source>
        <dbReference type="SAM" id="MobiDB-lite"/>
    </source>
</evidence>
<comment type="caution">
    <text evidence="2">The sequence shown here is derived from an EMBL/GenBank/DDBJ whole genome shotgun (WGS) entry which is preliminary data.</text>
</comment>
<protein>
    <submittedName>
        <fullName evidence="2">Uncharacterized protein</fullName>
    </submittedName>
</protein>
<accession>A0A6A4AN69</accession>
<reference evidence="2 3" key="1">
    <citation type="submission" date="2018-08" db="EMBL/GenBank/DDBJ databases">
        <title>Genomic investigation of the strawberry pathogen Phytophthora fragariae indicates pathogenicity is determined by transcriptional variation in three key races.</title>
        <authorList>
            <person name="Adams T.M."/>
            <person name="Armitage A.D."/>
            <person name="Sobczyk M.K."/>
            <person name="Bates H.J."/>
            <person name="Dunwell J.M."/>
            <person name="Nellist C.F."/>
            <person name="Harrison R.J."/>
        </authorList>
    </citation>
    <scope>NUCLEOTIDE SEQUENCE [LARGE SCALE GENOMIC DNA]</scope>
    <source>
        <strain evidence="2 3">SCRP333</strain>
    </source>
</reference>
<dbReference type="AlphaFoldDB" id="A0A6A4AN69"/>